<evidence type="ECO:0000313" key="3">
    <source>
        <dbReference type="Proteomes" id="UP000659496"/>
    </source>
</evidence>
<feature type="domain" description="Methyltransferase type 11" evidence="1">
    <location>
        <begin position="37"/>
        <end position="131"/>
    </location>
</feature>
<dbReference type="EMBL" id="JACSQY010000006">
    <property type="protein sequence ID" value="MBD7908561.1"/>
    <property type="molecule type" value="Genomic_DNA"/>
</dbReference>
<dbReference type="Proteomes" id="UP000659496">
    <property type="component" value="Unassembled WGS sequence"/>
</dbReference>
<dbReference type="InterPro" id="IPR013216">
    <property type="entry name" value="Methyltransf_11"/>
</dbReference>
<accession>A0ABR8PK48</accession>
<keyword evidence="2" id="KW-0808">Transferase</keyword>
<gene>
    <name evidence="2" type="ORF">H9659_09480</name>
</gene>
<dbReference type="GO" id="GO:0032259">
    <property type="term" value="P:methylation"/>
    <property type="evidence" value="ECO:0007669"/>
    <property type="project" value="UniProtKB-KW"/>
</dbReference>
<protein>
    <submittedName>
        <fullName evidence="2">Class I SAM-dependent methyltransferase</fullName>
    </submittedName>
</protein>
<organism evidence="2 3">
    <name type="scientific">Sporosarcina gallistercoris</name>
    <dbReference type="NCBI Taxonomy" id="2762245"/>
    <lineage>
        <taxon>Bacteria</taxon>
        <taxon>Bacillati</taxon>
        <taxon>Bacillota</taxon>
        <taxon>Bacilli</taxon>
        <taxon>Bacillales</taxon>
        <taxon>Caryophanaceae</taxon>
        <taxon>Sporosarcina</taxon>
    </lineage>
</organism>
<dbReference type="SUPFAM" id="SSF53335">
    <property type="entry name" value="S-adenosyl-L-methionine-dependent methyltransferases"/>
    <property type="match status" value="1"/>
</dbReference>
<proteinExistence type="predicted"/>
<dbReference type="PANTHER" id="PTHR45036:SF1">
    <property type="entry name" value="METHYLTRANSFERASE LIKE 7A"/>
    <property type="match status" value="1"/>
</dbReference>
<dbReference type="Pfam" id="PF08241">
    <property type="entry name" value="Methyltransf_11"/>
    <property type="match status" value="1"/>
</dbReference>
<dbReference type="RefSeq" id="WP_191689823.1">
    <property type="nucleotide sequence ID" value="NZ_JACSQY010000006.1"/>
</dbReference>
<dbReference type="CDD" id="cd02440">
    <property type="entry name" value="AdoMet_MTases"/>
    <property type="match status" value="1"/>
</dbReference>
<keyword evidence="3" id="KW-1185">Reference proteome</keyword>
<dbReference type="InterPro" id="IPR052356">
    <property type="entry name" value="Thiol_S-MT"/>
</dbReference>
<keyword evidence="2" id="KW-0489">Methyltransferase</keyword>
<name>A0ABR8PK48_9BACL</name>
<evidence type="ECO:0000313" key="2">
    <source>
        <dbReference type="EMBL" id="MBD7908561.1"/>
    </source>
</evidence>
<dbReference type="Gene3D" id="3.40.50.150">
    <property type="entry name" value="Vaccinia Virus protein VP39"/>
    <property type="match status" value="1"/>
</dbReference>
<sequence>MGSLFSRVYDAAMQPLEATRFKQVRTELIGKAKGRVLEIGSGTGINFPYYKNAIRVDAIEPNPSMSKRAGDRLRNARVQIQVHETGAEALPFDNDTFDTVVATLVFCTIPYPIKALAEIQRVSKPGAVLLFFEHVRMEPFLLSKSQDLLNPLWEKVCDGCQLNRETLTLIKESGIEVTKVKAYYAKLFLYIEGLNMEK</sequence>
<evidence type="ECO:0000259" key="1">
    <source>
        <dbReference type="Pfam" id="PF08241"/>
    </source>
</evidence>
<dbReference type="InterPro" id="IPR029063">
    <property type="entry name" value="SAM-dependent_MTases_sf"/>
</dbReference>
<reference evidence="2 3" key="1">
    <citation type="submission" date="2020-08" db="EMBL/GenBank/DDBJ databases">
        <title>A Genomic Blueprint of the Chicken Gut Microbiome.</title>
        <authorList>
            <person name="Gilroy R."/>
            <person name="Ravi A."/>
            <person name="Getino M."/>
            <person name="Pursley I."/>
            <person name="Horton D.L."/>
            <person name="Alikhan N.-F."/>
            <person name="Baker D."/>
            <person name="Gharbi K."/>
            <person name="Hall N."/>
            <person name="Watson M."/>
            <person name="Adriaenssens E.M."/>
            <person name="Foster-Nyarko E."/>
            <person name="Jarju S."/>
            <person name="Secka A."/>
            <person name="Antonio M."/>
            <person name="Oren A."/>
            <person name="Chaudhuri R."/>
            <person name="La Ragione R.M."/>
            <person name="Hildebrand F."/>
            <person name="Pallen M.J."/>
        </authorList>
    </citation>
    <scope>NUCLEOTIDE SEQUENCE [LARGE SCALE GENOMIC DNA]</scope>
    <source>
        <strain evidence="2 3">Sa3CUA8</strain>
    </source>
</reference>
<dbReference type="PANTHER" id="PTHR45036">
    <property type="entry name" value="METHYLTRANSFERASE LIKE 7B"/>
    <property type="match status" value="1"/>
</dbReference>
<dbReference type="GO" id="GO:0008168">
    <property type="term" value="F:methyltransferase activity"/>
    <property type="evidence" value="ECO:0007669"/>
    <property type="project" value="UniProtKB-KW"/>
</dbReference>
<comment type="caution">
    <text evidence="2">The sequence shown here is derived from an EMBL/GenBank/DDBJ whole genome shotgun (WGS) entry which is preliminary data.</text>
</comment>